<protein>
    <recommendedName>
        <fullName evidence="8">FAD-binding domain-containing protein</fullName>
    </recommendedName>
</protein>
<dbReference type="UniPathway" id="UPA00232"/>
<dbReference type="PANTHER" id="PTHR43876:SF25">
    <property type="entry name" value="MONOOXYGENASE NMA2164"/>
    <property type="match status" value="1"/>
</dbReference>
<sequence length="389" mass="42742">MQVDIAIVGAGPAGLAFAQSMQGSGYSIALIDRQQRTALAEPAFDGREIALTHASRRILEQLGAWQRIDATQISALRDAQVLNGASRYALRIDARTAGVDQLGYFVPNHLIRKALFEAVQQRQDVTLLGDVAVTAIEPGETAHRLQLSDGGSVTARLVVAADSRFSETRRMMGIAADSHDFARSMLVCRFAHEKPHGHVAWQWFDVGQTKALLPLNGPMSNVVLTLPPHAMRTLLQLDDAAFSADITRRFDHRLGAMHKQGTPHTYPLVAVYARRFVAPRFALVGDAAVGMHPITAHGFNFGLQSQQRLAEQLWLAKRRNRDVADPACLAAYARGHRAATWPLYKATNAIAQLYTDDRAPVQLLRDGALRVSQGFWPFRKLLAGHLTQA</sequence>
<comment type="caution">
    <text evidence="9">The sequence shown here is derived from an EMBL/GenBank/DDBJ whole genome shotgun (WGS) entry which is preliminary data.</text>
</comment>
<dbReference type="PATRIC" id="fig|1610491.3.peg.2131"/>
<dbReference type="GO" id="GO:0004497">
    <property type="term" value="F:monooxygenase activity"/>
    <property type="evidence" value="ECO:0007669"/>
    <property type="project" value="UniProtKB-KW"/>
</dbReference>
<dbReference type="Gene3D" id="3.50.50.60">
    <property type="entry name" value="FAD/NAD(P)-binding domain"/>
    <property type="match status" value="2"/>
</dbReference>
<dbReference type="SUPFAM" id="SSF51905">
    <property type="entry name" value="FAD/NAD(P)-binding domain"/>
    <property type="match status" value="1"/>
</dbReference>
<evidence type="ECO:0000256" key="5">
    <source>
        <dbReference type="ARBA" id="ARBA00022827"/>
    </source>
</evidence>
<dbReference type="InterPro" id="IPR051205">
    <property type="entry name" value="UbiH/COQ6_monooxygenase"/>
</dbReference>
<keyword evidence="10" id="KW-1185">Reference proteome</keyword>
<dbReference type="RefSeq" id="WP_046742187.1">
    <property type="nucleotide sequence ID" value="NZ_LBNQ01000032.1"/>
</dbReference>
<evidence type="ECO:0000256" key="4">
    <source>
        <dbReference type="ARBA" id="ARBA00022630"/>
    </source>
</evidence>
<proteinExistence type="inferred from homology"/>
<keyword evidence="4" id="KW-0285">Flavoprotein</keyword>
<dbReference type="GO" id="GO:0071949">
    <property type="term" value="F:FAD binding"/>
    <property type="evidence" value="ECO:0007669"/>
    <property type="project" value="InterPro"/>
</dbReference>
<keyword evidence="7" id="KW-0503">Monooxygenase</keyword>
<keyword evidence="6" id="KW-0560">Oxidoreductase</keyword>
<evidence type="ECO:0000256" key="2">
    <source>
        <dbReference type="ARBA" id="ARBA00004749"/>
    </source>
</evidence>
<dbReference type="AlphaFoldDB" id="A0A0U1PY91"/>
<dbReference type="InterPro" id="IPR010971">
    <property type="entry name" value="UbiH/COQ6"/>
</dbReference>
<comment type="pathway">
    <text evidence="2">Cofactor biosynthesis; ubiquinone biosynthesis.</text>
</comment>
<dbReference type="NCBIfam" id="NF006593">
    <property type="entry name" value="PRK09126.1"/>
    <property type="match status" value="1"/>
</dbReference>
<reference evidence="9 10" key="1">
    <citation type="submission" date="2015-05" db="EMBL/GenBank/DDBJ databases">
        <title>Draft genome sequence of Lampropedia sp. CT6, isolated from the microbial mat of a hot water spring, located at Manikaran, India.</title>
        <authorList>
            <person name="Tripathi C."/>
            <person name="Rani P."/>
            <person name="Mahato N.K."/>
            <person name="Lal R."/>
        </authorList>
    </citation>
    <scope>NUCLEOTIDE SEQUENCE [LARGE SCALE GENOMIC DNA]</scope>
    <source>
        <strain evidence="9 10">CT6</strain>
    </source>
</reference>
<evidence type="ECO:0000256" key="1">
    <source>
        <dbReference type="ARBA" id="ARBA00001974"/>
    </source>
</evidence>
<organism evidence="9 10">
    <name type="scientific">Lampropedia cohaerens</name>
    <dbReference type="NCBI Taxonomy" id="1610491"/>
    <lineage>
        <taxon>Bacteria</taxon>
        <taxon>Pseudomonadati</taxon>
        <taxon>Pseudomonadota</taxon>
        <taxon>Betaproteobacteria</taxon>
        <taxon>Burkholderiales</taxon>
        <taxon>Comamonadaceae</taxon>
        <taxon>Lampropedia</taxon>
    </lineage>
</organism>
<dbReference type="PANTHER" id="PTHR43876">
    <property type="entry name" value="UBIQUINONE BIOSYNTHESIS MONOOXYGENASE COQ6, MITOCHONDRIAL"/>
    <property type="match status" value="1"/>
</dbReference>
<feature type="domain" description="FAD-binding" evidence="8">
    <location>
        <begin position="3"/>
        <end position="341"/>
    </location>
</feature>
<accession>A0A0U1PY91</accession>
<comment type="cofactor">
    <cofactor evidence="1">
        <name>FAD</name>
        <dbReference type="ChEBI" id="CHEBI:57692"/>
    </cofactor>
</comment>
<gene>
    <name evidence="9" type="ORF">AAV94_10020</name>
</gene>
<evidence type="ECO:0000256" key="3">
    <source>
        <dbReference type="ARBA" id="ARBA00005349"/>
    </source>
</evidence>
<dbReference type="InterPro" id="IPR036188">
    <property type="entry name" value="FAD/NAD-bd_sf"/>
</dbReference>
<evidence type="ECO:0000256" key="6">
    <source>
        <dbReference type="ARBA" id="ARBA00023002"/>
    </source>
</evidence>
<dbReference type="NCBIfam" id="TIGR01988">
    <property type="entry name" value="Ubi-OHases"/>
    <property type="match status" value="1"/>
</dbReference>
<comment type="similarity">
    <text evidence="3">Belongs to the UbiH/COQ6 family.</text>
</comment>
<dbReference type="STRING" id="1610491.AAV94_10020"/>
<dbReference type="EMBL" id="LBNQ01000032">
    <property type="protein sequence ID" value="KKW67493.1"/>
    <property type="molecule type" value="Genomic_DNA"/>
</dbReference>
<dbReference type="GO" id="GO:0006744">
    <property type="term" value="P:ubiquinone biosynthetic process"/>
    <property type="evidence" value="ECO:0007669"/>
    <property type="project" value="UniProtKB-UniPathway"/>
</dbReference>
<evidence type="ECO:0000259" key="8">
    <source>
        <dbReference type="Pfam" id="PF01494"/>
    </source>
</evidence>
<name>A0A0U1PY91_9BURK</name>
<dbReference type="GO" id="GO:0016705">
    <property type="term" value="F:oxidoreductase activity, acting on paired donors, with incorporation or reduction of molecular oxygen"/>
    <property type="evidence" value="ECO:0007669"/>
    <property type="project" value="InterPro"/>
</dbReference>
<keyword evidence="5" id="KW-0274">FAD</keyword>
<dbReference type="OrthoDB" id="9769565at2"/>
<dbReference type="InterPro" id="IPR002938">
    <property type="entry name" value="FAD-bd"/>
</dbReference>
<dbReference type="Pfam" id="PF01494">
    <property type="entry name" value="FAD_binding_3"/>
    <property type="match status" value="1"/>
</dbReference>
<evidence type="ECO:0000313" key="10">
    <source>
        <dbReference type="Proteomes" id="UP000050580"/>
    </source>
</evidence>
<evidence type="ECO:0000256" key="7">
    <source>
        <dbReference type="ARBA" id="ARBA00023033"/>
    </source>
</evidence>
<dbReference type="Proteomes" id="UP000050580">
    <property type="component" value="Unassembled WGS sequence"/>
</dbReference>
<evidence type="ECO:0000313" key="9">
    <source>
        <dbReference type="EMBL" id="KKW67493.1"/>
    </source>
</evidence>
<dbReference type="PRINTS" id="PR00420">
    <property type="entry name" value="RNGMNOXGNASE"/>
</dbReference>